<dbReference type="EMBL" id="KI393569">
    <property type="protein sequence ID" value="ERN08109.1"/>
    <property type="molecule type" value="Genomic_DNA"/>
</dbReference>
<organism evidence="1 2">
    <name type="scientific">Amborella trichopoda</name>
    <dbReference type="NCBI Taxonomy" id="13333"/>
    <lineage>
        <taxon>Eukaryota</taxon>
        <taxon>Viridiplantae</taxon>
        <taxon>Streptophyta</taxon>
        <taxon>Embryophyta</taxon>
        <taxon>Tracheophyta</taxon>
        <taxon>Spermatophyta</taxon>
        <taxon>Magnoliopsida</taxon>
        <taxon>Amborellales</taxon>
        <taxon>Amborellaceae</taxon>
        <taxon>Amborella</taxon>
    </lineage>
</organism>
<dbReference type="AlphaFoldDB" id="W1PK52"/>
<feature type="non-terminal residue" evidence="1">
    <location>
        <position position="1"/>
    </location>
</feature>
<dbReference type="Gramene" id="ERN08109">
    <property type="protein sequence ID" value="ERN08109"/>
    <property type="gene ID" value="AMTR_s00018p00051170"/>
</dbReference>
<dbReference type="Proteomes" id="UP000017836">
    <property type="component" value="Unassembled WGS sequence"/>
</dbReference>
<dbReference type="HOGENOM" id="CLU_3130319_0_0_1"/>
<evidence type="ECO:0000313" key="1">
    <source>
        <dbReference type="EMBL" id="ERN08109.1"/>
    </source>
</evidence>
<reference evidence="2" key="1">
    <citation type="journal article" date="2013" name="Science">
        <title>The Amborella genome and the evolution of flowering plants.</title>
        <authorList>
            <consortium name="Amborella Genome Project"/>
        </authorList>
    </citation>
    <scope>NUCLEOTIDE SEQUENCE [LARGE SCALE GENOMIC DNA]</scope>
</reference>
<gene>
    <name evidence="1" type="ORF">AMTR_s00018p00051170</name>
</gene>
<sequence>FEIRPDSFPEMLILYSEKQVAAIVAVGSGYSDFVGSGYSDFVDSDYSDCQ</sequence>
<proteinExistence type="predicted"/>
<name>W1PK52_AMBTC</name>
<evidence type="ECO:0000313" key="2">
    <source>
        <dbReference type="Proteomes" id="UP000017836"/>
    </source>
</evidence>
<protein>
    <submittedName>
        <fullName evidence="1">Uncharacterized protein</fullName>
    </submittedName>
</protein>
<keyword evidence="2" id="KW-1185">Reference proteome</keyword>
<accession>W1PK52</accession>